<evidence type="ECO:0000256" key="1">
    <source>
        <dbReference type="SAM" id="Phobius"/>
    </source>
</evidence>
<keyword evidence="1" id="KW-1133">Transmembrane helix</keyword>
<protein>
    <submittedName>
        <fullName evidence="2">Uncharacterized protein</fullName>
    </submittedName>
</protein>
<name>A0A4Y2T090_ARAVE</name>
<proteinExistence type="predicted"/>
<feature type="transmembrane region" description="Helical" evidence="1">
    <location>
        <begin position="6"/>
        <end position="28"/>
    </location>
</feature>
<dbReference type="AlphaFoldDB" id="A0A4Y2T090"/>
<dbReference type="Proteomes" id="UP000499080">
    <property type="component" value="Unassembled WGS sequence"/>
</dbReference>
<keyword evidence="1" id="KW-0812">Transmembrane</keyword>
<keyword evidence="1" id="KW-0472">Membrane</keyword>
<comment type="caution">
    <text evidence="2">The sequence shown here is derived from an EMBL/GenBank/DDBJ whole genome shotgun (WGS) entry which is preliminary data.</text>
</comment>
<keyword evidence="3" id="KW-1185">Reference proteome</keyword>
<sequence length="82" mass="9027">MSLSMLAVSIVLRAFKAVMVVGYGGIYTKSPANPFKKKIHGERFGYHGDQCHTPLSPSAERTIQQLGYEYLIIKVVPVACRG</sequence>
<reference evidence="2 3" key="1">
    <citation type="journal article" date="2019" name="Sci. Rep.">
        <title>Orb-weaving spider Araneus ventricosus genome elucidates the spidroin gene catalogue.</title>
        <authorList>
            <person name="Kono N."/>
            <person name="Nakamura H."/>
            <person name="Ohtoshi R."/>
            <person name="Moran D.A.P."/>
            <person name="Shinohara A."/>
            <person name="Yoshida Y."/>
            <person name="Fujiwara M."/>
            <person name="Mori M."/>
            <person name="Tomita M."/>
            <person name="Arakawa K."/>
        </authorList>
    </citation>
    <scope>NUCLEOTIDE SEQUENCE [LARGE SCALE GENOMIC DNA]</scope>
</reference>
<evidence type="ECO:0000313" key="2">
    <source>
        <dbReference type="EMBL" id="GBN94028.1"/>
    </source>
</evidence>
<evidence type="ECO:0000313" key="3">
    <source>
        <dbReference type="Proteomes" id="UP000499080"/>
    </source>
</evidence>
<gene>
    <name evidence="2" type="ORF">AVEN_84864_1</name>
</gene>
<organism evidence="2 3">
    <name type="scientific">Araneus ventricosus</name>
    <name type="common">Orbweaver spider</name>
    <name type="synonym">Epeira ventricosa</name>
    <dbReference type="NCBI Taxonomy" id="182803"/>
    <lineage>
        <taxon>Eukaryota</taxon>
        <taxon>Metazoa</taxon>
        <taxon>Ecdysozoa</taxon>
        <taxon>Arthropoda</taxon>
        <taxon>Chelicerata</taxon>
        <taxon>Arachnida</taxon>
        <taxon>Araneae</taxon>
        <taxon>Araneomorphae</taxon>
        <taxon>Entelegynae</taxon>
        <taxon>Araneoidea</taxon>
        <taxon>Araneidae</taxon>
        <taxon>Araneus</taxon>
    </lineage>
</organism>
<accession>A0A4Y2T090</accession>
<dbReference type="EMBL" id="BGPR01025268">
    <property type="protein sequence ID" value="GBN94028.1"/>
    <property type="molecule type" value="Genomic_DNA"/>
</dbReference>